<evidence type="ECO:0000313" key="1">
    <source>
        <dbReference type="EMBL" id="SVA31395.1"/>
    </source>
</evidence>
<protein>
    <recommendedName>
        <fullName evidence="2">Glycoside hydrolase family 5 domain-containing protein</fullName>
    </recommendedName>
</protein>
<sequence length="373" mass="42941">MTRVSIRGKKWLIDGVHTYRGITYQGINIEGLLLNARMVNAIFDDDNPYTRHLWKYPDTAEWNPDRNTIEFISMLPEYKRKGLTAVTVNLQGGAPFGYYRLNQFREFMKEWGMSGKDSEIWEGLPSPESQPWNSSGFNPDGSLKPEYIRRLSKIIEETDKLSMVLILGLFYFGQDERIRDESSVKSAVQNTCEWILTSGYENVVIEINNECSVPKYEHEILQPHRVHELIDLVKSIQYDSTRILVGTSYGGNTIPENNVVKSSDFILMHGNGVIDPKRISEMVEETRKLTEWHDMPILFNEDDHFEFDHELNNFYCAINSFAGWGYFDPGEGAGGNAAFGDYQNGYQLIPVNWSINTDRKKNYFNYLTTITSG</sequence>
<dbReference type="EMBL" id="UINC01007097">
    <property type="protein sequence ID" value="SVA31395.1"/>
    <property type="molecule type" value="Genomic_DNA"/>
</dbReference>
<dbReference type="InterPro" id="IPR017853">
    <property type="entry name" value="GH"/>
</dbReference>
<accession>A0A381UT97</accession>
<evidence type="ECO:0008006" key="2">
    <source>
        <dbReference type="Google" id="ProtNLM"/>
    </source>
</evidence>
<name>A0A381UT97_9ZZZZ</name>
<dbReference type="AlphaFoldDB" id="A0A381UT97"/>
<proteinExistence type="predicted"/>
<organism evidence="1">
    <name type="scientific">marine metagenome</name>
    <dbReference type="NCBI Taxonomy" id="408172"/>
    <lineage>
        <taxon>unclassified sequences</taxon>
        <taxon>metagenomes</taxon>
        <taxon>ecological metagenomes</taxon>
    </lineage>
</organism>
<dbReference type="SUPFAM" id="SSF51445">
    <property type="entry name" value="(Trans)glycosidases"/>
    <property type="match status" value="1"/>
</dbReference>
<reference evidence="1" key="1">
    <citation type="submission" date="2018-05" db="EMBL/GenBank/DDBJ databases">
        <authorList>
            <person name="Lanie J.A."/>
            <person name="Ng W.-L."/>
            <person name="Kazmierczak K.M."/>
            <person name="Andrzejewski T.M."/>
            <person name="Davidsen T.M."/>
            <person name="Wayne K.J."/>
            <person name="Tettelin H."/>
            <person name="Glass J.I."/>
            <person name="Rusch D."/>
            <person name="Podicherti R."/>
            <person name="Tsui H.-C.T."/>
            <person name="Winkler M.E."/>
        </authorList>
    </citation>
    <scope>NUCLEOTIDE SEQUENCE</scope>
</reference>
<gene>
    <name evidence="1" type="ORF">METZ01_LOCUS84249</name>
</gene>